<evidence type="ECO:0000256" key="5">
    <source>
        <dbReference type="ARBA" id="ARBA00023136"/>
    </source>
</evidence>
<keyword evidence="2" id="KW-1003">Cell membrane</keyword>
<dbReference type="PANTHER" id="PTHR43124">
    <property type="entry name" value="PURINE EFFLUX PUMP PBUE"/>
    <property type="match status" value="1"/>
</dbReference>
<feature type="transmembrane region" description="Helical" evidence="6">
    <location>
        <begin position="78"/>
        <end position="96"/>
    </location>
</feature>
<proteinExistence type="predicted"/>
<evidence type="ECO:0000256" key="3">
    <source>
        <dbReference type="ARBA" id="ARBA00022692"/>
    </source>
</evidence>
<dbReference type="InterPro" id="IPR036259">
    <property type="entry name" value="MFS_trans_sf"/>
</dbReference>
<dbReference type="AlphaFoldDB" id="A0A2U3N328"/>
<dbReference type="InterPro" id="IPR050189">
    <property type="entry name" value="MFS_Efflux_Transporters"/>
</dbReference>
<dbReference type="InterPro" id="IPR011701">
    <property type="entry name" value="MFS"/>
</dbReference>
<evidence type="ECO:0000313" key="7">
    <source>
        <dbReference type="EMBL" id="SPL71949.1"/>
    </source>
</evidence>
<evidence type="ECO:0000313" key="8">
    <source>
        <dbReference type="Proteomes" id="UP000245974"/>
    </source>
</evidence>
<dbReference type="PANTHER" id="PTHR43124:SF10">
    <property type="entry name" value="PURINE EFFLUX PUMP PBUE"/>
    <property type="match status" value="1"/>
</dbReference>
<dbReference type="OrthoDB" id="5869542at2"/>
<name>A0A2U3N328_9GAMM</name>
<accession>A0A2U3N328</accession>
<dbReference type="GO" id="GO:0005886">
    <property type="term" value="C:plasma membrane"/>
    <property type="evidence" value="ECO:0007669"/>
    <property type="project" value="UniProtKB-SubCell"/>
</dbReference>
<feature type="transmembrane region" description="Helical" evidence="6">
    <location>
        <begin position="208"/>
        <end position="227"/>
    </location>
</feature>
<feature type="transmembrane region" description="Helical" evidence="6">
    <location>
        <begin position="329"/>
        <end position="346"/>
    </location>
</feature>
<feature type="transmembrane region" description="Helical" evidence="6">
    <location>
        <begin position="134"/>
        <end position="151"/>
    </location>
</feature>
<feature type="transmembrane region" description="Helical" evidence="6">
    <location>
        <begin position="46"/>
        <end position="69"/>
    </location>
</feature>
<protein>
    <submittedName>
        <fullName evidence="7">Putative arabinose transporter</fullName>
    </submittedName>
</protein>
<keyword evidence="3 6" id="KW-0812">Transmembrane</keyword>
<feature type="transmembrane region" description="Helical" evidence="6">
    <location>
        <begin position="12"/>
        <end position="34"/>
    </location>
</feature>
<evidence type="ECO:0000256" key="2">
    <source>
        <dbReference type="ARBA" id="ARBA00022475"/>
    </source>
</evidence>
<dbReference type="InParanoid" id="A0A2U3N328"/>
<evidence type="ECO:0000256" key="6">
    <source>
        <dbReference type="SAM" id="Phobius"/>
    </source>
</evidence>
<dbReference type="Pfam" id="PF07690">
    <property type="entry name" value="MFS_1"/>
    <property type="match status" value="1"/>
</dbReference>
<organism evidence="7 8">
    <name type="scientific">Acinetobacter stercoris</name>
    <dbReference type="NCBI Taxonomy" id="2126983"/>
    <lineage>
        <taxon>Bacteria</taxon>
        <taxon>Pseudomonadati</taxon>
        <taxon>Pseudomonadota</taxon>
        <taxon>Gammaproteobacteria</taxon>
        <taxon>Moraxellales</taxon>
        <taxon>Moraxellaceae</taxon>
        <taxon>Acinetobacter</taxon>
    </lineage>
</organism>
<feature type="transmembrane region" description="Helical" evidence="6">
    <location>
        <begin position="358"/>
        <end position="378"/>
    </location>
</feature>
<dbReference type="Proteomes" id="UP000245974">
    <property type="component" value="Unassembled WGS sequence"/>
</dbReference>
<evidence type="ECO:0000256" key="1">
    <source>
        <dbReference type="ARBA" id="ARBA00004651"/>
    </source>
</evidence>
<gene>
    <name evidence="7" type="ORF">KPC_3127</name>
</gene>
<evidence type="ECO:0000256" key="4">
    <source>
        <dbReference type="ARBA" id="ARBA00022989"/>
    </source>
</evidence>
<feature type="transmembrane region" description="Helical" evidence="6">
    <location>
        <begin position="270"/>
        <end position="290"/>
    </location>
</feature>
<dbReference type="RefSeq" id="WP_121975361.1">
    <property type="nucleotide sequence ID" value="NZ_OOGT01000194.1"/>
</dbReference>
<dbReference type="SUPFAM" id="SSF103473">
    <property type="entry name" value="MFS general substrate transporter"/>
    <property type="match status" value="1"/>
</dbReference>
<comment type="subcellular location">
    <subcellularLocation>
        <location evidence="1">Cell membrane</location>
        <topology evidence="1">Multi-pass membrane protein</topology>
    </subcellularLocation>
</comment>
<dbReference type="EMBL" id="OOGT01000194">
    <property type="protein sequence ID" value="SPL71949.1"/>
    <property type="molecule type" value="Genomic_DNA"/>
</dbReference>
<dbReference type="GO" id="GO:0022857">
    <property type="term" value="F:transmembrane transporter activity"/>
    <property type="evidence" value="ECO:0007669"/>
    <property type="project" value="InterPro"/>
</dbReference>
<keyword evidence="5 6" id="KW-0472">Membrane</keyword>
<reference evidence="8" key="1">
    <citation type="submission" date="2018-03" db="EMBL/GenBank/DDBJ databases">
        <authorList>
            <person name="Blom J."/>
        </authorList>
    </citation>
    <scope>NUCLEOTIDE SEQUENCE [LARGE SCALE GENOMIC DNA]</scope>
    <source>
        <strain evidence="8">KPC-SM-21</strain>
    </source>
</reference>
<feature type="transmembrane region" description="Helical" evidence="6">
    <location>
        <begin position="157"/>
        <end position="178"/>
    </location>
</feature>
<keyword evidence="4 6" id="KW-1133">Transmembrane helix</keyword>
<keyword evidence="8" id="KW-1185">Reference proteome</keyword>
<feature type="transmembrane region" description="Helical" evidence="6">
    <location>
        <begin position="108"/>
        <end position="127"/>
    </location>
</feature>
<dbReference type="Gene3D" id="1.20.1250.20">
    <property type="entry name" value="MFS general substrate transporter like domains"/>
    <property type="match status" value="1"/>
</dbReference>
<sequence length="396" mass="44336">MMTTAQHDSKGHLFSIFIFSAICPFILMAAPVVAQQLGKEWGLSPSQIGLFFFVELGMMSLATFPGFLWSKRIPFKKAALYFSLIFIVGNLLSLFAKSFEFLLLTRFISAFAGGSIMIITISSCAYTSKPDKTYGLWILGQVIFGALALFFMPKLFILWGLNACFVVVIILMCLAIPFHRYFSSNIIQNKNINQVQNRSHTTPYKGKFSILAILLFYIGISGIWTFFSNIGQHAQIDNQFTNSVLAISTLIGIIGCFLPSIIGDKLNRKYFLTFGFALFFIALVLLFNHITQHDLMFSILLFKFAWMFTIPFVLATVSMYDSTGKYMNIINLVTGGGLAIGPVIAGKVIETSENYNSLILYSLILLVLSYLISLYCNFKITDEITKIALNKANHSK</sequence>
<feature type="transmembrane region" description="Helical" evidence="6">
    <location>
        <begin position="239"/>
        <end position="258"/>
    </location>
</feature>
<feature type="transmembrane region" description="Helical" evidence="6">
    <location>
        <begin position="296"/>
        <end position="317"/>
    </location>
</feature>